<gene>
    <name evidence="2" type="ORF">EV682_105226</name>
    <name evidence="1" type="ORF">NCTC11159_01497</name>
</gene>
<dbReference type="Proteomes" id="UP000295794">
    <property type="component" value="Unassembled WGS sequence"/>
</dbReference>
<evidence type="ECO:0000313" key="3">
    <source>
        <dbReference type="Proteomes" id="UP000255108"/>
    </source>
</evidence>
<dbReference type="AlphaFoldDB" id="A0A377Q682"/>
<name>A0A377Q682_9NEIS</name>
<sequence length="134" mass="14838">MAALKPYKQDHNMNAGLTDDEFEALKEVSRGLKSKRLSPLVLKHAKLLSGLKYVDYGRNGIMKITERGTQTLFMKHCIDGLRKIAVNPIALLDANVKEFLLKKSHISSIEGAVGYEITAKGAESLADIDAQQRK</sequence>
<protein>
    <submittedName>
        <fullName evidence="1">Uncharacterized protein</fullName>
    </submittedName>
</protein>
<reference evidence="2 4" key="2">
    <citation type="submission" date="2019-03" db="EMBL/GenBank/DDBJ databases">
        <title>Genomic Encyclopedia of Type Strains, Phase IV (KMG-IV): sequencing the most valuable type-strain genomes for metagenomic binning, comparative biology and taxonomic classification.</title>
        <authorList>
            <person name="Goeker M."/>
        </authorList>
    </citation>
    <scope>NUCLEOTIDE SEQUENCE [LARGE SCALE GENOMIC DNA]</scope>
    <source>
        <strain evidence="2 4">DSM 3764</strain>
    </source>
</reference>
<keyword evidence="4" id="KW-1185">Reference proteome</keyword>
<dbReference type="EMBL" id="SMBT01000005">
    <property type="protein sequence ID" value="TCU87101.1"/>
    <property type="molecule type" value="Genomic_DNA"/>
</dbReference>
<dbReference type="EMBL" id="UGHR01000001">
    <property type="protein sequence ID" value="STQ90433.1"/>
    <property type="molecule type" value="Genomic_DNA"/>
</dbReference>
<evidence type="ECO:0000313" key="4">
    <source>
        <dbReference type="Proteomes" id="UP000295794"/>
    </source>
</evidence>
<proteinExistence type="predicted"/>
<organism evidence="1 3">
    <name type="scientific">Iodobacter fluviatilis</name>
    <dbReference type="NCBI Taxonomy" id="537"/>
    <lineage>
        <taxon>Bacteria</taxon>
        <taxon>Pseudomonadati</taxon>
        <taxon>Pseudomonadota</taxon>
        <taxon>Betaproteobacteria</taxon>
        <taxon>Neisseriales</taxon>
        <taxon>Chitinibacteraceae</taxon>
        <taxon>Iodobacter</taxon>
    </lineage>
</organism>
<evidence type="ECO:0000313" key="2">
    <source>
        <dbReference type="EMBL" id="TCU87101.1"/>
    </source>
</evidence>
<evidence type="ECO:0000313" key="1">
    <source>
        <dbReference type="EMBL" id="STQ90433.1"/>
    </source>
</evidence>
<reference evidence="1 3" key="1">
    <citation type="submission" date="2018-06" db="EMBL/GenBank/DDBJ databases">
        <authorList>
            <consortium name="Pathogen Informatics"/>
            <person name="Doyle S."/>
        </authorList>
    </citation>
    <scope>NUCLEOTIDE SEQUENCE [LARGE SCALE GENOMIC DNA]</scope>
    <source>
        <strain evidence="1 3">NCTC11159</strain>
    </source>
</reference>
<accession>A0A377Q682</accession>
<dbReference type="Proteomes" id="UP000255108">
    <property type="component" value="Unassembled WGS sequence"/>
</dbReference>